<dbReference type="InterPro" id="IPR036477">
    <property type="entry name" value="Formyl_transf_N_sf"/>
</dbReference>
<gene>
    <name evidence="3" type="ORF">ABVV53_14705</name>
</gene>
<name>A0ABV2D499_9SPHN</name>
<dbReference type="SUPFAM" id="SSF53328">
    <property type="entry name" value="Formyltransferase"/>
    <property type="match status" value="1"/>
</dbReference>
<dbReference type="PANTHER" id="PTHR11138">
    <property type="entry name" value="METHIONYL-TRNA FORMYLTRANSFERASE"/>
    <property type="match status" value="1"/>
</dbReference>
<dbReference type="Pfam" id="PF02911">
    <property type="entry name" value="Formyl_trans_C"/>
    <property type="match status" value="1"/>
</dbReference>
<dbReference type="PANTHER" id="PTHR11138:SF5">
    <property type="entry name" value="METHIONYL-TRNA FORMYLTRANSFERASE, MITOCHONDRIAL"/>
    <property type="match status" value="1"/>
</dbReference>
<evidence type="ECO:0000313" key="4">
    <source>
        <dbReference type="Proteomes" id="UP001548713"/>
    </source>
</evidence>
<evidence type="ECO:0000259" key="1">
    <source>
        <dbReference type="Pfam" id="PF00551"/>
    </source>
</evidence>
<proteinExistence type="predicted"/>
<dbReference type="InterPro" id="IPR005793">
    <property type="entry name" value="Formyl_trans_C"/>
</dbReference>
<evidence type="ECO:0000313" key="3">
    <source>
        <dbReference type="EMBL" id="MET1756692.1"/>
    </source>
</evidence>
<dbReference type="RefSeq" id="WP_353985181.1">
    <property type="nucleotide sequence ID" value="NZ_JBEWLY010000023.1"/>
</dbReference>
<feature type="domain" description="Formyl transferase C-terminal" evidence="2">
    <location>
        <begin position="205"/>
        <end position="286"/>
    </location>
</feature>
<evidence type="ECO:0000259" key="2">
    <source>
        <dbReference type="Pfam" id="PF02911"/>
    </source>
</evidence>
<dbReference type="EMBL" id="JBEWLY010000023">
    <property type="protein sequence ID" value="MET1756692.1"/>
    <property type="molecule type" value="Genomic_DNA"/>
</dbReference>
<feature type="domain" description="Formyl transferase N-terminal" evidence="1">
    <location>
        <begin position="30"/>
        <end position="175"/>
    </location>
</feature>
<dbReference type="Gene3D" id="3.40.50.12230">
    <property type="match status" value="1"/>
</dbReference>
<dbReference type="Pfam" id="PF00551">
    <property type="entry name" value="Formyl_trans_N"/>
    <property type="match status" value="1"/>
</dbReference>
<protein>
    <submittedName>
        <fullName evidence="3">Formyltransferase family protein</fullName>
    </submittedName>
</protein>
<dbReference type="Proteomes" id="UP001548713">
    <property type="component" value="Unassembled WGS sequence"/>
</dbReference>
<dbReference type="InterPro" id="IPR011034">
    <property type="entry name" value="Formyl_transferase-like_C_sf"/>
</dbReference>
<comment type="caution">
    <text evidence="3">The sequence shown here is derived from an EMBL/GenBank/DDBJ whole genome shotgun (WGS) entry which is preliminary data.</text>
</comment>
<accession>A0ABV2D499</accession>
<keyword evidence="4" id="KW-1185">Reference proteome</keyword>
<dbReference type="InterPro" id="IPR002376">
    <property type="entry name" value="Formyl_transf_N"/>
</dbReference>
<reference evidence="3 4" key="1">
    <citation type="submission" date="2024-07" db="EMBL/GenBank/DDBJ databases">
        <title>Novosphingobium kalidii RD2P27.</title>
        <authorList>
            <person name="Sun J.-Q."/>
        </authorList>
    </citation>
    <scope>NUCLEOTIDE SEQUENCE [LARGE SCALE GENOMIC DNA]</scope>
    <source>
        <strain evidence="3 4">RD2P27</strain>
    </source>
</reference>
<organism evidence="3 4">
    <name type="scientific">Novosphingobium kalidii</name>
    <dbReference type="NCBI Taxonomy" id="3230299"/>
    <lineage>
        <taxon>Bacteria</taxon>
        <taxon>Pseudomonadati</taxon>
        <taxon>Pseudomonadota</taxon>
        <taxon>Alphaproteobacteria</taxon>
        <taxon>Sphingomonadales</taxon>
        <taxon>Sphingomonadaceae</taxon>
        <taxon>Novosphingobium</taxon>
    </lineage>
</organism>
<dbReference type="CDD" id="cd08651">
    <property type="entry name" value="FMT_core_like_4"/>
    <property type="match status" value="1"/>
</dbReference>
<sequence>MRVILVGAVDSSMVALEAMVGVPGCQVDAVVTLFPEFAGRHSDIADLAGAAVARGIPLVEVKNVNHADALERLAAWDPDYIFVIGWSQICGEEFRALAPGRVIGYHPAALPRLRGRGVIPWTILNSEPITAGTLFWIDDGVDTGDILDQAFFHVAPDETAASLYRKHMEALQTMLHRSLRALAAGNLPRRRQDERCATFCARRTDADGEIDWSAPAESVVRLIRAVSRPYPGAFTNSRSGQLRLWAAEALQGGHGHLGAAGQVVWRDADLFAVRCGDGNLIRVTEWSSEAAGRPPILHARLGAHVS</sequence>
<dbReference type="SUPFAM" id="SSF50486">
    <property type="entry name" value="FMT C-terminal domain-like"/>
    <property type="match status" value="1"/>
</dbReference>